<keyword evidence="1" id="KW-1133">Transmembrane helix</keyword>
<gene>
    <name evidence="2" type="ORF">ABFO16_00725</name>
</gene>
<evidence type="ECO:0000256" key="1">
    <source>
        <dbReference type="SAM" id="Phobius"/>
    </source>
</evidence>
<feature type="transmembrane region" description="Helical" evidence="1">
    <location>
        <begin position="126"/>
        <end position="149"/>
    </location>
</feature>
<dbReference type="EMBL" id="JBBMFI010000001">
    <property type="protein sequence ID" value="MEQ2564760.1"/>
    <property type="molecule type" value="Genomic_DNA"/>
</dbReference>
<feature type="transmembrane region" description="Helical" evidence="1">
    <location>
        <begin position="155"/>
        <end position="176"/>
    </location>
</feature>
<keyword evidence="1" id="KW-0472">Membrane</keyword>
<keyword evidence="1" id="KW-0812">Transmembrane</keyword>
<protein>
    <submittedName>
        <fullName evidence="2">Uncharacterized protein</fullName>
    </submittedName>
</protein>
<evidence type="ECO:0000313" key="2">
    <source>
        <dbReference type="EMBL" id="MEQ2564760.1"/>
    </source>
</evidence>
<organism evidence="2 3">
    <name type="scientific">Ruminococcoides intestinihominis</name>
    <dbReference type="NCBI Taxonomy" id="3133161"/>
    <lineage>
        <taxon>Bacteria</taxon>
        <taxon>Bacillati</taxon>
        <taxon>Bacillota</taxon>
        <taxon>Clostridia</taxon>
        <taxon>Eubacteriales</taxon>
        <taxon>Oscillospiraceae</taxon>
        <taxon>Ruminococcoides</taxon>
    </lineage>
</organism>
<proteinExistence type="predicted"/>
<dbReference type="Proteomes" id="UP001478133">
    <property type="component" value="Unassembled WGS sequence"/>
</dbReference>
<comment type="caution">
    <text evidence="2">The sequence shown here is derived from an EMBL/GenBank/DDBJ whole genome shotgun (WGS) entry which is preliminary data.</text>
</comment>
<accession>A0ABV1HQZ7</accession>
<sequence>MSAISKYYTLGMDELSEAVVIFKKCCNKINTHQLINSNATVKFDKLHSDFLNTANSLLVNYNSMQLDEIESMCKTLIIINAKIQKLLLIKKYINNNKDNKKIRKQVGNELQNVNYMLPSFKTAHDIFFDNHCFPITVTLFVITLLSFIFSTIYCGYYIFALFFIILLILLIIGSLIKFKKETNLDRIYRNINSNKYFERMKMKKANKSLNSIAHLVMRLKG</sequence>
<keyword evidence="3" id="KW-1185">Reference proteome</keyword>
<dbReference type="RefSeq" id="WP_329979911.1">
    <property type="nucleotide sequence ID" value="NZ_JBBMEY010000001.1"/>
</dbReference>
<evidence type="ECO:0000313" key="3">
    <source>
        <dbReference type="Proteomes" id="UP001478133"/>
    </source>
</evidence>
<reference evidence="2 3" key="1">
    <citation type="submission" date="2024-03" db="EMBL/GenBank/DDBJ databases">
        <title>Human intestinal bacterial collection.</title>
        <authorList>
            <person name="Pauvert C."/>
            <person name="Hitch T.C.A."/>
            <person name="Clavel T."/>
        </authorList>
    </citation>
    <scope>NUCLEOTIDE SEQUENCE [LARGE SCALE GENOMIC DNA]</scope>
    <source>
        <strain evidence="2 3">CLA-AP-H18</strain>
    </source>
</reference>
<name>A0ABV1HQZ7_9FIRM</name>